<evidence type="ECO:0000256" key="13">
    <source>
        <dbReference type="ARBA" id="ARBA00049657"/>
    </source>
</evidence>
<sequence length="112" mass="12784">MPVINEFIKFGANINFLDMKDNSPFHFAVAHFRQPVVDAFFKLKADVNIKKNRGGNNVLHQCDDLYTIRKVLQSKDYSAIIDGKNNNDETPLMLAVKSGNYEIVKELINLKI</sequence>
<evidence type="ECO:0000256" key="9">
    <source>
        <dbReference type="ARBA" id="ARBA00023028"/>
    </source>
</evidence>
<keyword evidence="6" id="KW-0800">Toxin</keyword>
<evidence type="ECO:0000256" key="11">
    <source>
        <dbReference type="ARBA" id="ARBA00023136"/>
    </source>
</evidence>
<dbReference type="Pfam" id="PF00023">
    <property type="entry name" value="Ank"/>
    <property type="match status" value="1"/>
</dbReference>
<dbReference type="InterPro" id="IPR002110">
    <property type="entry name" value="Ankyrin_rpt"/>
</dbReference>
<evidence type="ECO:0000256" key="16">
    <source>
        <dbReference type="PROSITE-ProRule" id="PRU00023"/>
    </source>
</evidence>
<comment type="subunit">
    <text evidence="14">Homotetramer in membranes.</text>
</comment>
<proteinExistence type="inferred from homology"/>
<evidence type="ECO:0000256" key="5">
    <source>
        <dbReference type="ARBA" id="ARBA00022537"/>
    </source>
</evidence>
<keyword evidence="10 16" id="KW-0040">ANK repeat</keyword>
<dbReference type="Gene3D" id="1.25.40.20">
    <property type="entry name" value="Ankyrin repeat-containing domain"/>
    <property type="match status" value="1"/>
</dbReference>
<dbReference type="SMART" id="SM00248">
    <property type="entry name" value="ANK"/>
    <property type="match status" value="2"/>
</dbReference>
<keyword evidence="9" id="KW-0638">Presynaptic neurotoxin</keyword>
<comment type="subcellular location">
    <subcellularLocation>
        <location evidence="2">Secreted</location>
    </subcellularLocation>
    <subcellularLocation>
        <location evidence="1">Target cell membrane</location>
    </subcellularLocation>
</comment>
<gene>
    <name evidence="17" type="ORF">TNIN_390651</name>
</gene>
<keyword evidence="4" id="KW-0964">Secreted</keyword>
<dbReference type="EMBL" id="BMAV01024545">
    <property type="protein sequence ID" value="GFS33949.1"/>
    <property type="molecule type" value="Genomic_DNA"/>
</dbReference>
<dbReference type="GO" id="GO:0006887">
    <property type="term" value="P:exocytosis"/>
    <property type="evidence" value="ECO:0007669"/>
    <property type="project" value="UniProtKB-KW"/>
</dbReference>
<dbReference type="PANTHER" id="PTHR24198:SF165">
    <property type="entry name" value="ANKYRIN REPEAT-CONTAINING PROTEIN-RELATED"/>
    <property type="match status" value="1"/>
</dbReference>
<evidence type="ECO:0000256" key="14">
    <source>
        <dbReference type="ARBA" id="ARBA00049715"/>
    </source>
</evidence>
<keyword evidence="11" id="KW-0472">Membrane</keyword>
<evidence type="ECO:0000256" key="8">
    <source>
        <dbReference type="ARBA" id="ARBA00022737"/>
    </source>
</evidence>
<organism evidence="17 18">
    <name type="scientific">Trichonephila inaurata madagascariensis</name>
    <dbReference type="NCBI Taxonomy" id="2747483"/>
    <lineage>
        <taxon>Eukaryota</taxon>
        <taxon>Metazoa</taxon>
        <taxon>Ecdysozoa</taxon>
        <taxon>Arthropoda</taxon>
        <taxon>Chelicerata</taxon>
        <taxon>Arachnida</taxon>
        <taxon>Araneae</taxon>
        <taxon>Araneomorphae</taxon>
        <taxon>Entelegynae</taxon>
        <taxon>Araneoidea</taxon>
        <taxon>Nephilidae</taxon>
        <taxon>Trichonephila</taxon>
        <taxon>Trichonephila inaurata</taxon>
    </lineage>
</organism>
<keyword evidence="7" id="KW-0528">Neurotoxin</keyword>
<dbReference type="InterPro" id="IPR036770">
    <property type="entry name" value="Ankyrin_rpt-contain_sf"/>
</dbReference>
<keyword evidence="8" id="KW-0677">Repeat</keyword>
<evidence type="ECO:0000313" key="17">
    <source>
        <dbReference type="EMBL" id="GFS33949.1"/>
    </source>
</evidence>
<keyword evidence="3" id="KW-0268">Exocytosis</keyword>
<comment type="caution">
    <text evidence="17">The sequence shown here is derived from an EMBL/GenBank/DDBJ whole genome shotgun (WGS) entry which is preliminary data.</text>
</comment>
<dbReference type="GO" id="GO:0044218">
    <property type="term" value="C:other organism cell membrane"/>
    <property type="evidence" value="ECO:0007669"/>
    <property type="project" value="UniProtKB-KW"/>
</dbReference>
<dbReference type="PANTHER" id="PTHR24198">
    <property type="entry name" value="ANKYRIN REPEAT AND PROTEIN KINASE DOMAIN-CONTAINING PROTEIN"/>
    <property type="match status" value="1"/>
</dbReference>
<dbReference type="OrthoDB" id="6425515at2759"/>
<evidence type="ECO:0000256" key="6">
    <source>
        <dbReference type="ARBA" id="ARBA00022656"/>
    </source>
</evidence>
<dbReference type="GO" id="GO:0044231">
    <property type="term" value="C:host cell presynaptic membrane"/>
    <property type="evidence" value="ECO:0007669"/>
    <property type="project" value="UniProtKB-KW"/>
</dbReference>
<evidence type="ECO:0000256" key="10">
    <source>
        <dbReference type="ARBA" id="ARBA00023043"/>
    </source>
</evidence>
<dbReference type="SUPFAM" id="SSF48403">
    <property type="entry name" value="Ankyrin repeat"/>
    <property type="match status" value="1"/>
</dbReference>
<protein>
    <recommendedName>
        <fullName evidence="15">Alpha-latrotoxin</fullName>
    </recommendedName>
</protein>
<dbReference type="GO" id="GO:0090729">
    <property type="term" value="F:toxin activity"/>
    <property type="evidence" value="ECO:0007669"/>
    <property type="project" value="UniProtKB-KW"/>
</dbReference>
<evidence type="ECO:0000256" key="12">
    <source>
        <dbReference type="ARBA" id="ARBA00023298"/>
    </source>
</evidence>
<dbReference type="AlphaFoldDB" id="A0A8X6I7C6"/>
<keyword evidence="12" id="KW-1053">Target membrane</keyword>
<evidence type="ECO:0000256" key="3">
    <source>
        <dbReference type="ARBA" id="ARBA00022483"/>
    </source>
</evidence>
<name>A0A8X6I7C6_9ARAC</name>
<dbReference type="GO" id="GO:0005576">
    <property type="term" value="C:extracellular region"/>
    <property type="evidence" value="ECO:0007669"/>
    <property type="project" value="UniProtKB-SubCell"/>
</dbReference>
<feature type="repeat" description="ANK" evidence="16">
    <location>
        <begin position="87"/>
        <end position="112"/>
    </location>
</feature>
<keyword evidence="18" id="KW-1185">Reference proteome</keyword>
<dbReference type="PROSITE" id="PS50088">
    <property type="entry name" value="ANK_REPEAT"/>
    <property type="match status" value="1"/>
</dbReference>
<evidence type="ECO:0000256" key="2">
    <source>
        <dbReference type="ARBA" id="ARBA00004613"/>
    </source>
</evidence>
<reference evidence="17" key="1">
    <citation type="submission" date="2020-08" db="EMBL/GenBank/DDBJ databases">
        <title>Multicomponent nature underlies the extraordinary mechanical properties of spider dragline silk.</title>
        <authorList>
            <person name="Kono N."/>
            <person name="Nakamura H."/>
            <person name="Mori M."/>
            <person name="Yoshida Y."/>
            <person name="Ohtoshi R."/>
            <person name="Malay A.D."/>
            <person name="Moran D.A.P."/>
            <person name="Tomita M."/>
            <person name="Numata K."/>
            <person name="Arakawa K."/>
        </authorList>
    </citation>
    <scope>NUCLEOTIDE SEQUENCE</scope>
</reference>
<evidence type="ECO:0000256" key="1">
    <source>
        <dbReference type="ARBA" id="ARBA00004175"/>
    </source>
</evidence>
<evidence type="ECO:0000256" key="4">
    <source>
        <dbReference type="ARBA" id="ARBA00022525"/>
    </source>
</evidence>
<evidence type="ECO:0000256" key="7">
    <source>
        <dbReference type="ARBA" id="ARBA00022699"/>
    </source>
</evidence>
<evidence type="ECO:0000313" key="18">
    <source>
        <dbReference type="Proteomes" id="UP000886998"/>
    </source>
</evidence>
<comment type="similarity">
    <text evidence="13">Belongs to the cationic peptide 01 (latrotoxin) family. 03 (alpha-latrotoxin) subfamily.</text>
</comment>
<keyword evidence="5" id="KW-1052">Target cell membrane</keyword>
<dbReference type="PROSITE" id="PS50297">
    <property type="entry name" value="ANK_REP_REGION"/>
    <property type="match status" value="1"/>
</dbReference>
<evidence type="ECO:0000256" key="15">
    <source>
        <dbReference type="ARBA" id="ARBA00049811"/>
    </source>
</evidence>
<accession>A0A8X6I7C6</accession>
<dbReference type="Proteomes" id="UP000886998">
    <property type="component" value="Unassembled WGS sequence"/>
</dbReference>